<feature type="compositionally biased region" description="Low complexity" evidence="1">
    <location>
        <begin position="250"/>
        <end position="265"/>
    </location>
</feature>
<feature type="region of interest" description="Disordered" evidence="1">
    <location>
        <begin position="1"/>
        <end position="24"/>
    </location>
</feature>
<feature type="compositionally biased region" description="Low complexity" evidence="1">
    <location>
        <begin position="1"/>
        <end position="23"/>
    </location>
</feature>
<dbReference type="InterPro" id="IPR020051">
    <property type="entry name" value="SagB-type_dehydrogenase"/>
</dbReference>
<dbReference type="EMBL" id="LT594324">
    <property type="protein sequence ID" value="SBT43367.1"/>
    <property type="molecule type" value="Genomic_DNA"/>
</dbReference>
<dbReference type="Pfam" id="PF00881">
    <property type="entry name" value="Nitroreductase"/>
    <property type="match status" value="1"/>
</dbReference>
<evidence type="ECO:0000313" key="3">
    <source>
        <dbReference type="EMBL" id="SBT43367.1"/>
    </source>
</evidence>
<organism evidence="3 4">
    <name type="scientific">Micromonospora narathiwatensis</name>
    <dbReference type="NCBI Taxonomy" id="299146"/>
    <lineage>
        <taxon>Bacteria</taxon>
        <taxon>Bacillati</taxon>
        <taxon>Actinomycetota</taxon>
        <taxon>Actinomycetes</taxon>
        <taxon>Micromonosporales</taxon>
        <taxon>Micromonosporaceae</taxon>
        <taxon>Micromonospora</taxon>
    </lineage>
</organism>
<feature type="region of interest" description="Disordered" evidence="1">
    <location>
        <begin position="84"/>
        <end position="113"/>
    </location>
</feature>
<dbReference type="Proteomes" id="UP000198765">
    <property type="component" value="Chromosome I"/>
</dbReference>
<dbReference type="InterPro" id="IPR029479">
    <property type="entry name" value="Nitroreductase"/>
</dbReference>
<accession>A0A1A8ZHP8</accession>
<proteinExistence type="predicted"/>
<dbReference type="Gene3D" id="3.40.109.10">
    <property type="entry name" value="NADH Oxidase"/>
    <property type="match status" value="1"/>
</dbReference>
<dbReference type="PANTHER" id="PTHR43745">
    <property type="entry name" value="NITROREDUCTASE MJ1384-RELATED"/>
    <property type="match status" value="1"/>
</dbReference>
<gene>
    <name evidence="3" type="ORF">GA0070621_1767</name>
</gene>
<dbReference type="PANTHER" id="PTHR43745:SF2">
    <property type="entry name" value="NITROREDUCTASE MJ1384-RELATED"/>
    <property type="match status" value="1"/>
</dbReference>
<evidence type="ECO:0000313" key="4">
    <source>
        <dbReference type="Proteomes" id="UP000198765"/>
    </source>
</evidence>
<dbReference type="CDD" id="cd02142">
    <property type="entry name" value="McbC_SagB-like_oxidoreductase"/>
    <property type="match status" value="1"/>
</dbReference>
<evidence type="ECO:0000259" key="2">
    <source>
        <dbReference type="Pfam" id="PF00881"/>
    </source>
</evidence>
<dbReference type="NCBIfam" id="TIGR03605">
    <property type="entry name" value="antibiot_sagB"/>
    <property type="match status" value="1"/>
</dbReference>
<name>A0A1A8ZHP8_9ACTN</name>
<feature type="compositionally biased region" description="Low complexity" evidence="1">
    <location>
        <begin position="97"/>
        <end position="113"/>
    </location>
</feature>
<evidence type="ECO:0000256" key="1">
    <source>
        <dbReference type="SAM" id="MobiDB-lite"/>
    </source>
</evidence>
<dbReference type="InterPro" id="IPR052544">
    <property type="entry name" value="Bacteriocin_Proc_Enz"/>
</dbReference>
<dbReference type="InterPro" id="IPR000415">
    <property type="entry name" value="Nitroreductase-like"/>
</dbReference>
<keyword evidence="4" id="KW-1185">Reference proteome</keyword>
<dbReference type="OrthoDB" id="3607295at2"/>
<sequence>MSLTASAPPEGPLAAPGPVAANGQPDAAEVLDRHLAGAAELEQAVWANARSAPTRLRAAAGLLLAAVSATGLDWAQSLAWLRGDADPATDTPDEGTPRTPAAEAGPAAEGRAAAEAAFLRNEAEWTAWHRRTREEIGSAGTGLGRWHRHLADTLAELRRLERADRLDAPAGSVFRRLVGLHQERLGLTAAERAQAGWLVSLTLLRTAPRGPFFADGPQALDRRLHEETKYAPATILDQMPDLVGAGAEGRQPLPARGAPLPLARPDGPPSDLPGLAETLLARRSAYGTYEGPLTVDELGRLLFYAAAVTGEKSMPGAEAPLRVRPHPSGGSRYPLRLLLYCHDVQGVPRGLYLHDADAHALLPLGDRDLTGELIPAVPATDPRLPATKAGGKIDAAGCPLWLFLVADLTYQRLHYGMRSYRLVLLEGGHLAQNLSLVSTGLGLSSVGLCGFYDDALHGALGLDGVNSAVLYTYLFGRVTTPDTPA</sequence>
<dbReference type="RefSeq" id="WP_091193152.1">
    <property type="nucleotide sequence ID" value="NZ_LT594324.1"/>
</dbReference>
<reference evidence="3 4" key="1">
    <citation type="submission" date="2016-06" db="EMBL/GenBank/DDBJ databases">
        <authorList>
            <person name="Kjaerup R.B."/>
            <person name="Dalgaard T.S."/>
            <person name="Juul-Madsen H.R."/>
        </authorList>
    </citation>
    <scope>NUCLEOTIDE SEQUENCE [LARGE SCALE GENOMIC DNA]</scope>
    <source>
        <strain evidence="3 4">DSM 45248</strain>
    </source>
</reference>
<dbReference type="AlphaFoldDB" id="A0A1A8ZHP8"/>
<feature type="region of interest" description="Disordered" evidence="1">
    <location>
        <begin position="246"/>
        <end position="270"/>
    </location>
</feature>
<dbReference type="GO" id="GO:0016491">
    <property type="term" value="F:oxidoreductase activity"/>
    <property type="evidence" value="ECO:0007669"/>
    <property type="project" value="InterPro"/>
</dbReference>
<feature type="domain" description="Nitroreductase" evidence="2">
    <location>
        <begin position="305"/>
        <end position="476"/>
    </location>
</feature>
<dbReference type="SUPFAM" id="SSF55469">
    <property type="entry name" value="FMN-dependent nitroreductase-like"/>
    <property type="match status" value="1"/>
</dbReference>
<protein>
    <submittedName>
        <fullName evidence="3">SagB-type dehydrogenase domain-containing protein</fullName>
    </submittedName>
</protein>
<dbReference type="PATRIC" id="fig|299146.4.peg.1831"/>